<evidence type="ECO:0000256" key="4">
    <source>
        <dbReference type="SAM" id="SignalP"/>
    </source>
</evidence>
<dbReference type="SUPFAM" id="SSF52313">
    <property type="entry name" value="Ribosomal protein S2"/>
    <property type="match status" value="1"/>
</dbReference>
<protein>
    <submittedName>
        <fullName evidence="5">30S ribosomal protein s2</fullName>
    </submittedName>
</protein>
<keyword evidence="6" id="KW-1185">Reference proteome</keyword>
<dbReference type="InterPro" id="IPR001865">
    <property type="entry name" value="Ribosomal_uS2"/>
</dbReference>
<dbReference type="InterPro" id="IPR005706">
    <property type="entry name" value="Ribosomal_uS2_bac/mit/plastid"/>
</dbReference>
<comment type="similarity">
    <text evidence="1">Belongs to the universal ribosomal protein uS2 family.</text>
</comment>
<evidence type="ECO:0000313" key="5">
    <source>
        <dbReference type="EMBL" id="GFO13174.1"/>
    </source>
</evidence>
<dbReference type="GO" id="GO:0005763">
    <property type="term" value="C:mitochondrial small ribosomal subunit"/>
    <property type="evidence" value="ECO:0007669"/>
    <property type="project" value="TreeGrafter"/>
</dbReference>
<dbReference type="AlphaFoldDB" id="A0AAV4AZJ2"/>
<reference evidence="5 6" key="1">
    <citation type="journal article" date="2021" name="Elife">
        <title>Chloroplast acquisition without the gene transfer in kleptoplastic sea slugs, Plakobranchus ocellatus.</title>
        <authorList>
            <person name="Maeda T."/>
            <person name="Takahashi S."/>
            <person name="Yoshida T."/>
            <person name="Shimamura S."/>
            <person name="Takaki Y."/>
            <person name="Nagai Y."/>
            <person name="Toyoda A."/>
            <person name="Suzuki Y."/>
            <person name="Arimoto A."/>
            <person name="Ishii H."/>
            <person name="Satoh N."/>
            <person name="Nishiyama T."/>
            <person name="Hasebe M."/>
            <person name="Maruyama T."/>
            <person name="Minagawa J."/>
            <person name="Obokata J."/>
            <person name="Shigenobu S."/>
        </authorList>
    </citation>
    <scope>NUCLEOTIDE SEQUENCE [LARGE SCALE GENOMIC DNA]</scope>
</reference>
<dbReference type="Pfam" id="PF00318">
    <property type="entry name" value="Ribosomal_S2"/>
    <property type="match status" value="1"/>
</dbReference>
<dbReference type="PANTHER" id="PTHR12534">
    <property type="entry name" value="30S RIBOSOMAL PROTEIN S2 PROKARYOTIC AND ORGANELLAR"/>
    <property type="match status" value="1"/>
</dbReference>
<name>A0AAV4AZJ2_9GAST</name>
<keyword evidence="3" id="KW-0687">Ribonucleoprotein</keyword>
<dbReference type="CDD" id="cd01425">
    <property type="entry name" value="RPS2"/>
    <property type="match status" value="1"/>
</dbReference>
<evidence type="ECO:0000313" key="6">
    <source>
        <dbReference type="Proteomes" id="UP000735302"/>
    </source>
</evidence>
<dbReference type="EMBL" id="BLXT01004480">
    <property type="protein sequence ID" value="GFO13174.1"/>
    <property type="molecule type" value="Genomic_DNA"/>
</dbReference>
<dbReference type="GO" id="GO:0003735">
    <property type="term" value="F:structural constituent of ribosome"/>
    <property type="evidence" value="ECO:0007669"/>
    <property type="project" value="InterPro"/>
</dbReference>
<dbReference type="Proteomes" id="UP000735302">
    <property type="component" value="Unassembled WGS sequence"/>
</dbReference>
<keyword evidence="4" id="KW-0732">Signal</keyword>
<feature type="signal peptide" evidence="4">
    <location>
        <begin position="1"/>
        <end position="18"/>
    </location>
</feature>
<organism evidence="5 6">
    <name type="scientific">Plakobranchus ocellatus</name>
    <dbReference type="NCBI Taxonomy" id="259542"/>
    <lineage>
        <taxon>Eukaryota</taxon>
        <taxon>Metazoa</taxon>
        <taxon>Spiralia</taxon>
        <taxon>Lophotrochozoa</taxon>
        <taxon>Mollusca</taxon>
        <taxon>Gastropoda</taxon>
        <taxon>Heterobranchia</taxon>
        <taxon>Euthyneura</taxon>
        <taxon>Panpulmonata</taxon>
        <taxon>Sacoglossa</taxon>
        <taxon>Placobranchoidea</taxon>
        <taxon>Plakobranchidae</taxon>
        <taxon>Plakobranchus</taxon>
    </lineage>
</organism>
<evidence type="ECO:0000256" key="2">
    <source>
        <dbReference type="ARBA" id="ARBA00022980"/>
    </source>
</evidence>
<gene>
    <name evidence="5" type="ORF">PoB_003967900</name>
</gene>
<dbReference type="InterPro" id="IPR023591">
    <property type="entry name" value="Ribosomal_uS2_flav_dom_sf"/>
</dbReference>
<dbReference type="GO" id="GO:0006412">
    <property type="term" value="P:translation"/>
    <property type="evidence" value="ECO:0007669"/>
    <property type="project" value="InterPro"/>
</dbReference>
<accession>A0AAV4AZJ2</accession>
<dbReference type="Gene3D" id="3.40.50.10490">
    <property type="entry name" value="Glucose-6-phosphate isomerase like protein, domain 1"/>
    <property type="match status" value="1"/>
</dbReference>
<evidence type="ECO:0000256" key="3">
    <source>
        <dbReference type="ARBA" id="ARBA00023274"/>
    </source>
</evidence>
<dbReference type="PANTHER" id="PTHR12534:SF0">
    <property type="entry name" value="SMALL RIBOSOMAL SUBUNIT PROTEIN US2M"/>
    <property type="match status" value="1"/>
</dbReference>
<proteinExistence type="inferred from homology"/>
<feature type="chain" id="PRO_5043966054" evidence="4">
    <location>
        <begin position="19"/>
        <end position="144"/>
    </location>
</feature>
<dbReference type="InterPro" id="IPR018130">
    <property type="entry name" value="Ribosomal_uS2_CS"/>
</dbReference>
<evidence type="ECO:0000256" key="1">
    <source>
        <dbReference type="ARBA" id="ARBA00006242"/>
    </source>
</evidence>
<sequence length="144" mass="16555">MSIMFLFWSWNITESVQAPTQCQATDQREATLTAALEHEDYFGAKELASLRDLFQARVYLGHNSGLRHPSMSPYIFGTRQGCDIIDLEQTLPLLHQALNITGHIVYRGGMVLFLSRQMQVLPWVERLAREVGEYAHCRSWQRGE</sequence>
<dbReference type="PROSITE" id="PS00962">
    <property type="entry name" value="RIBOSOMAL_S2_1"/>
    <property type="match status" value="1"/>
</dbReference>
<keyword evidence="2 5" id="KW-0689">Ribosomal protein</keyword>
<comment type="caution">
    <text evidence="5">The sequence shown here is derived from an EMBL/GenBank/DDBJ whole genome shotgun (WGS) entry which is preliminary data.</text>
</comment>